<reference evidence="2" key="1">
    <citation type="submission" date="2021-01" db="EMBL/GenBank/DDBJ databases">
        <authorList>
            <person name="Corre E."/>
            <person name="Pelletier E."/>
            <person name="Niang G."/>
            <person name="Scheremetjew M."/>
            <person name="Finn R."/>
            <person name="Kale V."/>
            <person name="Holt S."/>
            <person name="Cochrane G."/>
            <person name="Meng A."/>
            <person name="Brown T."/>
            <person name="Cohen L."/>
        </authorList>
    </citation>
    <scope>NUCLEOTIDE SEQUENCE</scope>
    <source>
        <strain evidence="2">CCMP127</strain>
    </source>
</reference>
<gene>
    <name evidence="2" type="ORF">ACOF00016_LOCUS9986</name>
</gene>
<feature type="compositionally biased region" description="Low complexity" evidence="1">
    <location>
        <begin position="237"/>
        <end position="250"/>
    </location>
</feature>
<proteinExistence type="predicted"/>
<sequence>MPLRDSVQGVDREHCACCHAAFDRGDVKMGTSTHQREEPPDRTPITSKTCGHTICRWCCLNVSLQEEAKSENGLRTSLPWMNCPVCHYSFAFNADQLGDDATAPQSSAHHAHMQYSPTTPYYAGSASTAYVTPARESYPSRSGYSWQTMDYSPLPLRHAAVPESSIPRDFHPPPPYPGLSPPDIRPSAPIAPRYSPVPTTSHMQSPVRKRLRVPISRNIQANKVTSTPREQPEDQESTVTSRSAPSPTVSSSKQWLTCRVCHKPVVVTCQRLLSGPPPDHEELWPQVRLGKRLAAALRQHNSQYHPDIFMWNVKGRSLMTCAAEYMDDDEAVAQAALLKALEASFEHLPHVARVDDYESKSVFLSRTLRRIGFAYAYISYTSSEWTKWQQWKKDCYSRVEIQAKARQLMEKYEYNLKEAVDDQWPQISSLEHQEKLDLYQNIFVLPHCIFECLNHGRLPMHYSDVTTD</sequence>
<evidence type="ECO:0000256" key="1">
    <source>
        <dbReference type="SAM" id="MobiDB-lite"/>
    </source>
</evidence>
<accession>A0A7S3P969</accession>
<organism evidence="2">
    <name type="scientific">Amphora coffeiformis</name>
    <dbReference type="NCBI Taxonomy" id="265554"/>
    <lineage>
        <taxon>Eukaryota</taxon>
        <taxon>Sar</taxon>
        <taxon>Stramenopiles</taxon>
        <taxon>Ochrophyta</taxon>
        <taxon>Bacillariophyta</taxon>
        <taxon>Bacillariophyceae</taxon>
        <taxon>Bacillariophycidae</taxon>
        <taxon>Thalassiophysales</taxon>
        <taxon>Catenulaceae</taxon>
        <taxon>Amphora</taxon>
    </lineage>
</organism>
<protein>
    <submittedName>
        <fullName evidence="2">Uncharacterized protein</fullName>
    </submittedName>
</protein>
<dbReference type="EMBL" id="HBIM01012143">
    <property type="protein sequence ID" value="CAE0412726.1"/>
    <property type="molecule type" value="Transcribed_RNA"/>
</dbReference>
<feature type="region of interest" description="Disordered" evidence="1">
    <location>
        <begin position="164"/>
        <end position="250"/>
    </location>
</feature>
<name>A0A7S3P969_9STRA</name>
<feature type="compositionally biased region" description="Polar residues" evidence="1">
    <location>
        <begin position="217"/>
        <end position="229"/>
    </location>
</feature>
<dbReference type="SUPFAM" id="SSF57850">
    <property type="entry name" value="RING/U-box"/>
    <property type="match status" value="1"/>
</dbReference>
<dbReference type="AlphaFoldDB" id="A0A7S3P969"/>
<evidence type="ECO:0000313" key="2">
    <source>
        <dbReference type="EMBL" id="CAE0412726.1"/>
    </source>
</evidence>
<feature type="compositionally biased region" description="Pro residues" evidence="1">
    <location>
        <begin position="172"/>
        <end position="184"/>
    </location>
</feature>